<organism evidence="8 9">
    <name type="scientific">Trametes coccinea (strain BRFM310)</name>
    <name type="common">Pycnoporus coccineus</name>
    <dbReference type="NCBI Taxonomy" id="1353009"/>
    <lineage>
        <taxon>Eukaryota</taxon>
        <taxon>Fungi</taxon>
        <taxon>Dikarya</taxon>
        <taxon>Basidiomycota</taxon>
        <taxon>Agaricomycotina</taxon>
        <taxon>Agaricomycetes</taxon>
        <taxon>Polyporales</taxon>
        <taxon>Polyporaceae</taxon>
        <taxon>Trametes</taxon>
    </lineage>
</organism>
<dbReference type="PANTHER" id="PTHR11085:SF10">
    <property type="entry name" value="NAD-DEPENDENT PROTEIN DEACYLASE SIRTUIN-5, MITOCHONDRIAL-RELATED"/>
    <property type="match status" value="1"/>
</dbReference>
<dbReference type="EMBL" id="KZ084111">
    <property type="protein sequence ID" value="OSD01447.1"/>
    <property type="molecule type" value="Genomic_DNA"/>
</dbReference>
<feature type="binding site" evidence="6">
    <location>
        <position position="206"/>
    </location>
    <ligand>
        <name>Zn(2+)</name>
        <dbReference type="ChEBI" id="CHEBI:29105"/>
    </ligand>
</feature>
<dbReference type="Gene3D" id="3.40.50.1220">
    <property type="entry name" value="TPP-binding domain"/>
    <property type="match status" value="1"/>
</dbReference>
<reference evidence="8 9" key="1">
    <citation type="journal article" date="2015" name="Biotechnol. Biofuels">
        <title>Enhanced degradation of softwood versus hardwood by the white-rot fungus Pycnoporus coccineus.</title>
        <authorList>
            <person name="Couturier M."/>
            <person name="Navarro D."/>
            <person name="Chevret D."/>
            <person name="Henrissat B."/>
            <person name="Piumi F."/>
            <person name="Ruiz-Duenas F.J."/>
            <person name="Martinez A.T."/>
            <person name="Grigoriev I.V."/>
            <person name="Riley R."/>
            <person name="Lipzen A."/>
            <person name="Berrin J.G."/>
            <person name="Master E.R."/>
            <person name="Rosso M.N."/>
        </authorList>
    </citation>
    <scope>NUCLEOTIDE SEQUENCE [LARGE SCALE GENOMIC DNA]</scope>
    <source>
        <strain evidence="8 9">BRFM310</strain>
    </source>
</reference>
<dbReference type="PROSITE" id="PS50305">
    <property type="entry name" value="SIRTUIN"/>
    <property type="match status" value="1"/>
</dbReference>
<name>A0A1Y2IJX4_TRAC3</name>
<evidence type="ECO:0000256" key="2">
    <source>
        <dbReference type="ARBA" id="ARBA00006924"/>
    </source>
</evidence>
<dbReference type="InterPro" id="IPR029035">
    <property type="entry name" value="DHS-like_NAD/FAD-binding_dom"/>
</dbReference>
<dbReference type="OrthoDB" id="424302at2759"/>
<dbReference type="Proteomes" id="UP000193067">
    <property type="component" value="Unassembled WGS sequence"/>
</dbReference>
<comment type="similarity">
    <text evidence="2">Belongs to the sirtuin family. Class I subfamily.</text>
</comment>
<feature type="domain" description="Deacetylase sirtuin-type" evidence="7">
    <location>
        <begin position="1"/>
        <end position="301"/>
    </location>
</feature>
<dbReference type="Pfam" id="PF02146">
    <property type="entry name" value="SIR2"/>
    <property type="match status" value="2"/>
</dbReference>
<keyword evidence="4" id="KW-0520">NAD</keyword>
<comment type="subcellular location">
    <subcellularLocation>
        <location evidence="1">Mitochondrion</location>
    </subcellularLocation>
</comment>
<feature type="active site" description="Proton acceptor" evidence="6">
    <location>
        <position position="154"/>
    </location>
</feature>
<dbReference type="SUPFAM" id="SSF52467">
    <property type="entry name" value="DHS-like NAD/FAD-binding domain"/>
    <property type="match status" value="1"/>
</dbReference>
<feature type="binding site" evidence="6">
    <location>
        <position position="162"/>
    </location>
    <ligand>
        <name>Zn(2+)</name>
        <dbReference type="ChEBI" id="CHEBI:29105"/>
    </ligand>
</feature>
<evidence type="ECO:0000313" key="9">
    <source>
        <dbReference type="Proteomes" id="UP000193067"/>
    </source>
</evidence>
<protein>
    <submittedName>
        <fullName evidence="8">DHS-like NAD/FAD-binding domain-containing protein</fullName>
    </submittedName>
</protein>
<dbReference type="InterPro" id="IPR003000">
    <property type="entry name" value="Sirtuin"/>
</dbReference>
<dbReference type="AlphaFoldDB" id="A0A1Y2IJX4"/>
<dbReference type="InterPro" id="IPR026590">
    <property type="entry name" value="Ssirtuin_cat_dom"/>
</dbReference>
<dbReference type="PANTHER" id="PTHR11085">
    <property type="entry name" value="NAD-DEPENDENT PROTEIN DEACYLASE SIRTUIN-5, MITOCHONDRIAL-RELATED"/>
    <property type="match status" value="1"/>
</dbReference>
<dbReference type="STRING" id="1353009.A0A1Y2IJX4"/>
<feature type="binding site" evidence="6">
    <location>
        <position position="209"/>
    </location>
    <ligand>
        <name>Zn(2+)</name>
        <dbReference type="ChEBI" id="CHEBI:29105"/>
    </ligand>
</feature>
<dbReference type="Gene3D" id="3.30.1600.10">
    <property type="entry name" value="SIR2/SIRT2 'Small Domain"/>
    <property type="match status" value="1"/>
</dbReference>
<dbReference type="GO" id="GO:0005634">
    <property type="term" value="C:nucleus"/>
    <property type="evidence" value="ECO:0007669"/>
    <property type="project" value="TreeGrafter"/>
</dbReference>
<sequence length="301" mass="32855">MNEDIEAFRNVLKEAKRVVVVAGAGLSAASGIPTFRGRGGHWRKHDVLSLSTPAAFIGNPSRSWQFHHYLRETMFKASPNEAHLALARFALPQLRKALAPEASFTLITQNIDGLDRRAIEQVYREHNVPSPLSSSNSEGQDQEFSSDPVLLEMHGHIAGVLCTSYQCRHRELNFDSPICPALAGTELLKASSAADPDIPVEDLPRCRKCGALTRPDLVFFTEVPHHIDEIMRIIDRADVCIVVGTSAVVHPAATFSAKVKEHGGTVAVINLENTKADANADFVFLGPCEEILPRILALANA</sequence>
<dbReference type="GO" id="GO:0005739">
    <property type="term" value="C:mitochondrion"/>
    <property type="evidence" value="ECO:0007669"/>
    <property type="project" value="UniProtKB-SubCell"/>
</dbReference>
<keyword evidence="5" id="KW-0496">Mitochondrion</keyword>
<evidence type="ECO:0000256" key="6">
    <source>
        <dbReference type="PROSITE-ProRule" id="PRU00236"/>
    </source>
</evidence>
<feature type="binding site" evidence="6">
    <location>
        <position position="167"/>
    </location>
    <ligand>
        <name>Zn(2+)</name>
        <dbReference type="ChEBI" id="CHEBI:29105"/>
    </ligand>
</feature>
<dbReference type="InterPro" id="IPR026591">
    <property type="entry name" value="Sirtuin_cat_small_dom_sf"/>
</dbReference>
<evidence type="ECO:0000313" key="8">
    <source>
        <dbReference type="EMBL" id="OSD01447.1"/>
    </source>
</evidence>
<keyword evidence="6" id="KW-0862">Zinc</keyword>
<evidence type="ECO:0000256" key="4">
    <source>
        <dbReference type="ARBA" id="ARBA00023027"/>
    </source>
</evidence>
<keyword evidence="9" id="KW-1185">Reference proteome</keyword>
<evidence type="ECO:0000259" key="7">
    <source>
        <dbReference type="PROSITE" id="PS50305"/>
    </source>
</evidence>
<proteinExistence type="inferred from homology"/>
<accession>A0A1Y2IJX4</accession>
<gene>
    <name evidence="8" type="ORF">PYCCODRAFT_1412601</name>
</gene>
<dbReference type="GO" id="GO:0046872">
    <property type="term" value="F:metal ion binding"/>
    <property type="evidence" value="ECO:0007669"/>
    <property type="project" value="UniProtKB-KW"/>
</dbReference>
<dbReference type="InterPro" id="IPR050134">
    <property type="entry name" value="NAD-dep_sirtuin_deacylases"/>
</dbReference>
<evidence type="ECO:0000256" key="3">
    <source>
        <dbReference type="ARBA" id="ARBA00022679"/>
    </source>
</evidence>
<dbReference type="GO" id="GO:0070403">
    <property type="term" value="F:NAD+ binding"/>
    <property type="evidence" value="ECO:0007669"/>
    <property type="project" value="InterPro"/>
</dbReference>
<evidence type="ECO:0000256" key="5">
    <source>
        <dbReference type="ARBA" id="ARBA00023128"/>
    </source>
</evidence>
<evidence type="ECO:0000256" key="1">
    <source>
        <dbReference type="ARBA" id="ARBA00004173"/>
    </source>
</evidence>
<dbReference type="GO" id="GO:0017136">
    <property type="term" value="F:histone deacetylase activity, NAD-dependent"/>
    <property type="evidence" value="ECO:0007669"/>
    <property type="project" value="TreeGrafter"/>
</dbReference>
<keyword evidence="3" id="KW-0808">Transferase</keyword>
<keyword evidence="6" id="KW-0479">Metal-binding</keyword>